<dbReference type="Proteomes" id="UP000182054">
    <property type="component" value="Unassembled WGS sequence"/>
</dbReference>
<name>A0A1I0SP30_9NOCA</name>
<dbReference type="GeneID" id="85487773"/>
<dbReference type="AlphaFoldDB" id="A0A1I0SP30"/>
<dbReference type="RefSeq" id="WP_139203775.1">
    <property type="nucleotide sequence ID" value="NZ_FOJN01000002.1"/>
</dbReference>
<accession>A0A1I0SP30</accession>
<dbReference type="EMBL" id="FOJN01000002">
    <property type="protein sequence ID" value="SFA41284.1"/>
    <property type="molecule type" value="Genomic_DNA"/>
</dbReference>
<evidence type="ECO:0000313" key="1">
    <source>
        <dbReference type="EMBL" id="SFA41284.1"/>
    </source>
</evidence>
<gene>
    <name evidence="1" type="ORF">SAMN05444374_10253</name>
</gene>
<sequence>MTATSTDARVVAAKRPRRLSDLKSQIWHAKDDEAKDAYYWNTPSYIEPEDQYEPDNLTDTYVTSDSKHSPTTSSIHTDEAFDSSVLDKSNVSSCSVFIVEEVREETSKNIKENRKIVFEVDGEVIEKWSALQRTARASGITIYRNDENEGKSWIQRHEYLPAIGRMVRGLGRTGEDYYDAIGEAFVIFCEIKAKEASVTRLTGHVPEHPMSYYITRIQREMIRVYRRQKMLEKWAGYSGTVDYEENDAIMNDPLIDMVEEAELENYRHSLTPTQLKTFMETERALDDDPEVEFDSNFRRKVQRLPKVKRDYSSSNRTSTAQKVRGDQLRDNVDEYDFPVTTKRIRPKQFSSYFEDEWERGNKA</sequence>
<dbReference type="OrthoDB" id="5521887at2"/>
<organism evidence="1 2">
    <name type="scientific">Rhodococcoides kroppenstedtii</name>
    <dbReference type="NCBI Taxonomy" id="293050"/>
    <lineage>
        <taxon>Bacteria</taxon>
        <taxon>Bacillati</taxon>
        <taxon>Actinomycetota</taxon>
        <taxon>Actinomycetes</taxon>
        <taxon>Mycobacteriales</taxon>
        <taxon>Nocardiaceae</taxon>
        <taxon>Rhodococcoides</taxon>
    </lineage>
</organism>
<evidence type="ECO:0000313" key="2">
    <source>
        <dbReference type="Proteomes" id="UP000182054"/>
    </source>
</evidence>
<protein>
    <submittedName>
        <fullName evidence="1">Uncharacterized protein</fullName>
    </submittedName>
</protein>
<proteinExistence type="predicted"/>
<reference evidence="1 2" key="1">
    <citation type="submission" date="2016-10" db="EMBL/GenBank/DDBJ databases">
        <authorList>
            <person name="de Groot N.N."/>
        </authorList>
    </citation>
    <scope>NUCLEOTIDE SEQUENCE [LARGE SCALE GENOMIC DNA]</scope>
    <source>
        <strain evidence="1 2">DSM 44908</strain>
    </source>
</reference>